<evidence type="ECO:0000256" key="1">
    <source>
        <dbReference type="SAM" id="Phobius"/>
    </source>
</evidence>
<dbReference type="InterPro" id="IPR001173">
    <property type="entry name" value="Glyco_trans_2-like"/>
</dbReference>
<proteinExistence type="predicted"/>
<dbReference type="Pfam" id="PF00535">
    <property type="entry name" value="Glycos_transf_2"/>
    <property type="match status" value="1"/>
</dbReference>
<organism evidence="3 4">
    <name type="scientific">Candidatus Azambacteria bacterium RIFCSPLOWO2_02_FULL_44_14</name>
    <dbReference type="NCBI Taxonomy" id="1797306"/>
    <lineage>
        <taxon>Bacteria</taxon>
        <taxon>Candidatus Azamiibacteriota</taxon>
    </lineage>
</organism>
<sequence>MDKFSFSVVIPVYNEEQHLKRFLEDLTRLISGFNQEAEIIVVDDGSADKSFEIASSAPGVRVLRHDINLGYGSAIKTGILASNFDKILIIDADGTYPIEKISEFISESGEYDMVVGARIGQKVHQSPVKKLAKWPINQLANYLVGFRIPDLNSGLRIFDKSLALKYFRILPNGFSFTTNITLAFLSDGYRVKYIPIDYHKRVGVSKVRPFRDAINYFVLVMRMILFYNPLKFFIPLSILFFLASAASFLYDIRFLKDLTEKSVILFVSFVQIAILGFLADLINKRGSGQ</sequence>
<evidence type="ECO:0000259" key="2">
    <source>
        <dbReference type="Pfam" id="PF00535"/>
    </source>
</evidence>
<evidence type="ECO:0000313" key="4">
    <source>
        <dbReference type="Proteomes" id="UP000177197"/>
    </source>
</evidence>
<feature type="domain" description="Glycosyltransferase 2-like" evidence="2">
    <location>
        <begin position="7"/>
        <end position="163"/>
    </location>
</feature>
<dbReference type="CDD" id="cd04179">
    <property type="entry name" value="DPM_DPG-synthase_like"/>
    <property type="match status" value="1"/>
</dbReference>
<feature type="transmembrane region" description="Helical" evidence="1">
    <location>
        <begin position="232"/>
        <end position="250"/>
    </location>
</feature>
<dbReference type="PANTHER" id="PTHR48090">
    <property type="entry name" value="UNDECAPRENYL-PHOSPHATE 4-DEOXY-4-FORMAMIDO-L-ARABINOSE TRANSFERASE-RELATED"/>
    <property type="match status" value="1"/>
</dbReference>
<dbReference type="Gene3D" id="3.90.550.10">
    <property type="entry name" value="Spore Coat Polysaccharide Biosynthesis Protein SpsA, Chain A"/>
    <property type="match status" value="1"/>
</dbReference>
<dbReference type="EMBL" id="MEYV01000001">
    <property type="protein sequence ID" value="OGD40772.1"/>
    <property type="molecule type" value="Genomic_DNA"/>
</dbReference>
<evidence type="ECO:0000313" key="3">
    <source>
        <dbReference type="EMBL" id="OGD40772.1"/>
    </source>
</evidence>
<name>A0A1F5CD59_9BACT</name>
<gene>
    <name evidence="3" type="ORF">A3I30_01725</name>
</gene>
<keyword evidence="1" id="KW-0472">Membrane</keyword>
<dbReference type="InterPro" id="IPR050256">
    <property type="entry name" value="Glycosyltransferase_2"/>
</dbReference>
<comment type="caution">
    <text evidence="3">The sequence shown here is derived from an EMBL/GenBank/DDBJ whole genome shotgun (WGS) entry which is preliminary data.</text>
</comment>
<dbReference type="SUPFAM" id="SSF53448">
    <property type="entry name" value="Nucleotide-diphospho-sugar transferases"/>
    <property type="match status" value="1"/>
</dbReference>
<keyword evidence="1" id="KW-0812">Transmembrane</keyword>
<keyword evidence="1" id="KW-1133">Transmembrane helix</keyword>
<dbReference type="InterPro" id="IPR029044">
    <property type="entry name" value="Nucleotide-diphossugar_trans"/>
</dbReference>
<protein>
    <recommendedName>
        <fullName evidence="2">Glycosyltransferase 2-like domain-containing protein</fullName>
    </recommendedName>
</protein>
<dbReference type="PANTHER" id="PTHR48090:SF7">
    <property type="entry name" value="RFBJ PROTEIN"/>
    <property type="match status" value="1"/>
</dbReference>
<accession>A0A1F5CD59</accession>
<dbReference type="AlphaFoldDB" id="A0A1F5CD59"/>
<reference evidence="3 4" key="1">
    <citation type="journal article" date="2016" name="Nat. Commun.">
        <title>Thousands of microbial genomes shed light on interconnected biogeochemical processes in an aquifer system.</title>
        <authorList>
            <person name="Anantharaman K."/>
            <person name="Brown C.T."/>
            <person name="Hug L.A."/>
            <person name="Sharon I."/>
            <person name="Castelle C.J."/>
            <person name="Probst A.J."/>
            <person name="Thomas B.C."/>
            <person name="Singh A."/>
            <person name="Wilkins M.J."/>
            <person name="Karaoz U."/>
            <person name="Brodie E.L."/>
            <person name="Williams K.H."/>
            <person name="Hubbard S.S."/>
            <person name="Banfield J.F."/>
        </authorList>
    </citation>
    <scope>NUCLEOTIDE SEQUENCE [LARGE SCALE GENOMIC DNA]</scope>
</reference>
<feature type="transmembrane region" description="Helical" evidence="1">
    <location>
        <begin position="262"/>
        <end position="282"/>
    </location>
</feature>
<dbReference type="Proteomes" id="UP000177197">
    <property type="component" value="Unassembled WGS sequence"/>
</dbReference>